<feature type="compositionally biased region" description="Low complexity" evidence="1">
    <location>
        <begin position="44"/>
        <end position="54"/>
    </location>
</feature>
<keyword evidence="2" id="KW-0472">Membrane</keyword>
<dbReference type="KEGG" id="mmyr:MXMO3_02312"/>
<feature type="compositionally biased region" description="Basic and acidic residues" evidence="1">
    <location>
        <begin position="114"/>
        <end position="135"/>
    </location>
</feature>
<dbReference type="RefSeq" id="WP_117395945.1">
    <property type="nucleotide sequence ID" value="NZ_CP021330.1"/>
</dbReference>
<name>A0A2R4MFU3_9HYPH</name>
<accession>A0A2R4MFU3</accession>
<keyword evidence="2" id="KW-1133">Transmembrane helix</keyword>
<keyword evidence="4" id="KW-1185">Reference proteome</keyword>
<feature type="compositionally biased region" description="Low complexity" evidence="1">
    <location>
        <begin position="103"/>
        <end position="113"/>
    </location>
</feature>
<reference evidence="3 4" key="1">
    <citation type="submission" date="2017-05" db="EMBL/GenBank/DDBJ databases">
        <title>Genome Analysis of Maritalea myrionectae HL2708#5.</title>
        <authorList>
            <consortium name="Cotde Inc.-PKNU"/>
            <person name="Jang D."/>
            <person name="Oh H.-M."/>
        </authorList>
    </citation>
    <scope>NUCLEOTIDE SEQUENCE [LARGE SCALE GENOMIC DNA]</scope>
    <source>
        <strain evidence="3 4">HL2708#5</strain>
    </source>
</reference>
<dbReference type="EMBL" id="CP021330">
    <property type="protein sequence ID" value="AVX04825.1"/>
    <property type="molecule type" value="Genomic_DNA"/>
</dbReference>
<feature type="compositionally biased region" description="Basic residues" evidence="1">
    <location>
        <begin position="83"/>
        <end position="102"/>
    </location>
</feature>
<dbReference type="STRING" id="1122213.GCA_000423365_02631"/>
<feature type="compositionally biased region" description="Low complexity" evidence="1">
    <location>
        <begin position="62"/>
        <end position="71"/>
    </location>
</feature>
<proteinExistence type="predicted"/>
<gene>
    <name evidence="3" type="ORF">MXMO3_02312</name>
</gene>
<evidence type="ECO:0000256" key="1">
    <source>
        <dbReference type="SAM" id="MobiDB-lite"/>
    </source>
</evidence>
<evidence type="ECO:0000313" key="3">
    <source>
        <dbReference type="EMBL" id="AVX04825.1"/>
    </source>
</evidence>
<feature type="region of interest" description="Disordered" evidence="1">
    <location>
        <begin position="36"/>
        <end position="137"/>
    </location>
</feature>
<dbReference type="AlphaFoldDB" id="A0A2R4MFU3"/>
<keyword evidence="2" id="KW-0812">Transmembrane</keyword>
<organism evidence="3 4">
    <name type="scientific">Maritalea myrionectae</name>
    <dbReference type="NCBI Taxonomy" id="454601"/>
    <lineage>
        <taxon>Bacteria</taxon>
        <taxon>Pseudomonadati</taxon>
        <taxon>Pseudomonadota</taxon>
        <taxon>Alphaproteobacteria</taxon>
        <taxon>Hyphomicrobiales</taxon>
        <taxon>Devosiaceae</taxon>
        <taxon>Maritalea</taxon>
    </lineage>
</organism>
<evidence type="ECO:0000256" key="2">
    <source>
        <dbReference type="SAM" id="Phobius"/>
    </source>
</evidence>
<dbReference type="Gene3D" id="1.10.150.20">
    <property type="entry name" value="5' to 3' exonuclease, C-terminal subdomain"/>
    <property type="match status" value="1"/>
</dbReference>
<dbReference type="Proteomes" id="UP000258927">
    <property type="component" value="Chromosome"/>
</dbReference>
<sequence>MTPHLIEIILLMMAFFLLGCLIGYYVRRWTAGPEKAVEPAPNVTPSSRASASSAETEEKAAAPKQAAPAETVSEKPKEAPKPAAKKPAAKAPAKKTAARKPATKAAPKSAATSKADDKPELLSAPRDGKKDDLKNIKGIGPKIEGILNEKGIYHFDQVAAWKRKDVNWVDNELSFKGRIDREEWVKQAKALAKAKK</sequence>
<protein>
    <submittedName>
        <fullName evidence="3">Histone H1-beta, late embryonic</fullName>
    </submittedName>
</protein>
<evidence type="ECO:0000313" key="4">
    <source>
        <dbReference type="Proteomes" id="UP000258927"/>
    </source>
</evidence>
<feature type="transmembrane region" description="Helical" evidence="2">
    <location>
        <begin position="6"/>
        <end position="26"/>
    </location>
</feature>